<dbReference type="InterPro" id="IPR036388">
    <property type="entry name" value="WH-like_DNA-bd_sf"/>
</dbReference>
<comment type="caution">
    <text evidence="5">The sequence shown here is derived from an EMBL/GenBank/DDBJ whole genome shotgun (WGS) entry which is preliminary data.</text>
</comment>
<keyword evidence="2" id="KW-0238">DNA-binding</keyword>
<dbReference type="OrthoDB" id="5022690at2"/>
<dbReference type="Proteomes" id="UP000248039">
    <property type="component" value="Unassembled WGS sequence"/>
</dbReference>
<dbReference type="GO" id="GO:0003700">
    <property type="term" value="F:DNA-binding transcription factor activity"/>
    <property type="evidence" value="ECO:0007669"/>
    <property type="project" value="InterPro"/>
</dbReference>
<evidence type="ECO:0000256" key="1">
    <source>
        <dbReference type="ARBA" id="ARBA00023015"/>
    </source>
</evidence>
<accession>A0A2V4PP78</accession>
<name>A0A2V4PP78_9ACTN</name>
<evidence type="ECO:0000256" key="2">
    <source>
        <dbReference type="ARBA" id="ARBA00023125"/>
    </source>
</evidence>
<dbReference type="InterPro" id="IPR036390">
    <property type="entry name" value="WH_DNA-bd_sf"/>
</dbReference>
<gene>
    <name evidence="5" type="ORF">C7C46_01310</name>
</gene>
<keyword evidence="6" id="KW-1185">Reference proteome</keyword>
<dbReference type="SMART" id="SM00347">
    <property type="entry name" value="HTH_MARR"/>
    <property type="match status" value="1"/>
</dbReference>
<dbReference type="GO" id="GO:0003677">
    <property type="term" value="F:DNA binding"/>
    <property type="evidence" value="ECO:0007669"/>
    <property type="project" value="UniProtKB-KW"/>
</dbReference>
<dbReference type="SUPFAM" id="SSF46785">
    <property type="entry name" value="Winged helix' DNA-binding domain"/>
    <property type="match status" value="1"/>
</dbReference>
<dbReference type="Gene3D" id="1.10.287.100">
    <property type="match status" value="1"/>
</dbReference>
<dbReference type="EMBL" id="PYBW01000006">
    <property type="protein sequence ID" value="PYC88116.1"/>
    <property type="molecule type" value="Genomic_DNA"/>
</dbReference>
<dbReference type="PANTHER" id="PTHR39515:SF2">
    <property type="entry name" value="HTH-TYPE TRANSCRIPTIONAL REGULATOR RV0880"/>
    <property type="match status" value="1"/>
</dbReference>
<reference evidence="5 6" key="1">
    <citation type="submission" date="2018-03" db="EMBL/GenBank/DDBJ databases">
        <title>Bioinformatic expansion and discovery of thiopeptide antibiotics.</title>
        <authorList>
            <person name="Schwalen C.J."/>
            <person name="Hudson G.A."/>
            <person name="Mitchell D.A."/>
        </authorList>
    </citation>
    <scope>NUCLEOTIDE SEQUENCE [LARGE SCALE GENOMIC DNA]</scope>
    <source>
        <strain evidence="5 6">ATCC 21389</strain>
    </source>
</reference>
<evidence type="ECO:0000259" key="4">
    <source>
        <dbReference type="PROSITE" id="PS50995"/>
    </source>
</evidence>
<dbReference type="PROSITE" id="PS50995">
    <property type="entry name" value="HTH_MARR_2"/>
    <property type="match status" value="1"/>
</dbReference>
<dbReference type="InterPro" id="IPR023187">
    <property type="entry name" value="Tscrpt_reg_MarR-type_CS"/>
</dbReference>
<dbReference type="AlphaFoldDB" id="A0A2V4PP78"/>
<keyword evidence="1" id="KW-0805">Transcription regulation</keyword>
<evidence type="ECO:0000256" key="3">
    <source>
        <dbReference type="ARBA" id="ARBA00023163"/>
    </source>
</evidence>
<dbReference type="PROSITE" id="PS01117">
    <property type="entry name" value="HTH_MARR_1"/>
    <property type="match status" value="1"/>
</dbReference>
<dbReference type="Pfam" id="PF12802">
    <property type="entry name" value="MarR_2"/>
    <property type="match status" value="1"/>
</dbReference>
<feature type="domain" description="HTH marR-type" evidence="4">
    <location>
        <begin position="1"/>
        <end position="139"/>
    </location>
</feature>
<sequence>MTSSEIDPHQLAADLRGALGNLVRHLRTEESVLPQPQAGALGWLVREGPHTTAELAQRQKVRHQSMARTVSQLLAAGLVTQRPHPTDGRKLVLHATETGTATLHEQRTRREARLAAAIAEQLSPEEQRTLAEALALVRRITPPPAHL</sequence>
<dbReference type="Gene3D" id="1.10.10.10">
    <property type="entry name" value="Winged helix-like DNA-binding domain superfamily/Winged helix DNA-binding domain"/>
    <property type="match status" value="1"/>
</dbReference>
<protein>
    <submittedName>
        <fullName evidence="5">MarR family transcriptional regulator</fullName>
    </submittedName>
</protein>
<keyword evidence="3" id="KW-0804">Transcription</keyword>
<evidence type="ECO:0000313" key="5">
    <source>
        <dbReference type="EMBL" id="PYC88116.1"/>
    </source>
</evidence>
<evidence type="ECO:0000313" key="6">
    <source>
        <dbReference type="Proteomes" id="UP000248039"/>
    </source>
</evidence>
<dbReference type="RefSeq" id="WP_110664687.1">
    <property type="nucleotide sequence ID" value="NZ_PYBW01000006.1"/>
</dbReference>
<dbReference type="InterPro" id="IPR000835">
    <property type="entry name" value="HTH_MarR-typ"/>
</dbReference>
<proteinExistence type="predicted"/>
<dbReference type="InterPro" id="IPR052526">
    <property type="entry name" value="HTH-type_Bedaq_tolerance"/>
</dbReference>
<organism evidence="5 6">
    <name type="scientific">Streptomyces tateyamensis</name>
    <dbReference type="NCBI Taxonomy" id="565073"/>
    <lineage>
        <taxon>Bacteria</taxon>
        <taxon>Bacillati</taxon>
        <taxon>Actinomycetota</taxon>
        <taxon>Actinomycetes</taxon>
        <taxon>Kitasatosporales</taxon>
        <taxon>Streptomycetaceae</taxon>
        <taxon>Streptomyces</taxon>
    </lineage>
</organism>
<dbReference type="PANTHER" id="PTHR39515">
    <property type="entry name" value="CONSERVED PROTEIN"/>
    <property type="match status" value="1"/>
</dbReference>